<keyword evidence="3" id="KW-1185">Reference proteome</keyword>
<proteinExistence type="predicted"/>
<organism evidence="2 3">
    <name type="scientific">Flavobacterium terrae</name>
    <dbReference type="NCBI Taxonomy" id="415425"/>
    <lineage>
        <taxon>Bacteria</taxon>
        <taxon>Pseudomonadati</taxon>
        <taxon>Bacteroidota</taxon>
        <taxon>Flavobacteriia</taxon>
        <taxon>Flavobacteriales</taxon>
        <taxon>Flavobacteriaceae</taxon>
        <taxon>Flavobacterium</taxon>
    </lineage>
</organism>
<accession>A0A1M6GVR4</accession>
<evidence type="ECO:0000259" key="1">
    <source>
        <dbReference type="Pfam" id="PF05118"/>
    </source>
</evidence>
<dbReference type="AlphaFoldDB" id="A0A1M6GVR4"/>
<dbReference type="Proteomes" id="UP000184488">
    <property type="component" value="Unassembled WGS sequence"/>
</dbReference>
<dbReference type="OrthoDB" id="1441538at2"/>
<dbReference type="EMBL" id="FQZI01000006">
    <property type="protein sequence ID" value="SHJ13974.1"/>
    <property type="molecule type" value="Genomic_DNA"/>
</dbReference>
<feature type="domain" description="Aspartyl/asparaginy/proline hydroxylase" evidence="1">
    <location>
        <begin position="17"/>
        <end position="177"/>
    </location>
</feature>
<dbReference type="SUPFAM" id="SSF51197">
    <property type="entry name" value="Clavaminate synthase-like"/>
    <property type="match status" value="1"/>
</dbReference>
<reference evidence="3" key="1">
    <citation type="submission" date="2016-11" db="EMBL/GenBank/DDBJ databases">
        <authorList>
            <person name="Varghese N."/>
            <person name="Submissions S."/>
        </authorList>
    </citation>
    <scope>NUCLEOTIDE SEQUENCE [LARGE SCALE GENOMIC DNA]</scope>
    <source>
        <strain evidence="3">DSM 18829</strain>
    </source>
</reference>
<dbReference type="Gene3D" id="2.60.120.330">
    <property type="entry name" value="B-lactam Antibiotic, Isopenicillin N Synthase, Chain"/>
    <property type="match status" value="1"/>
</dbReference>
<dbReference type="InterPro" id="IPR007803">
    <property type="entry name" value="Asp/Arg/Pro-Hydrxlase"/>
</dbReference>
<name>A0A1M6GVR4_9FLAO</name>
<dbReference type="Pfam" id="PF05118">
    <property type="entry name" value="Asp_Arg_Hydrox"/>
    <property type="match status" value="1"/>
</dbReference>
<evidence type="ECO:0000313" key="3">
    <source>
        <dbReference type="Proteomes" id="UP000184488"/>
    </source>
</evidence>
<evidence type="ECO:0000313" key="2">
    <source>
        <dbReference type="EMBL" id="SHJ13974.1"/>
    </source>
</evidence>
<dbReference type="InterPro" id="IPR027443">
    <property type="entry name" value="IPNS-like_sf"/>
</dbReference>
<dbReference type="STRING" id="415425.SAMN05444363_2753"/>
<dbReference type="RefSeq" id="WP_073312079.1">
    <property type="nucleotide sequence ID" value="NZ_FQZI01000006.1"/>
</dbReference>
<sequence>MTELVRYIKFPITFDIDALKNDFNTIMSNNWVKHYNTNDYNGDWSSIALMSQGGKSDNIYALPSNNDEVTFTEILDSCPNFKEVINRFKFQKTSVRLLKLSVGAEIKPHKDYCLGYEDGFFRIHIPVITNSDVEFILDNERLIMNEGECWYINANFTHSVANRGNEDRIHLVIDGIRNEWTDELFFSNAKKEGFEKKVIQNTKEDKEKIIQELRKMNTPVADKLIADLLNEID</sequence>
<protein>
    <submittedName>
        <fullName evidence="2">Aspartyl/Asparaginyl beta-hydroxylase</fullName>
    </submittedName>
</protein>
<gene>
    <name evidence="2" type="ORF">SAMN05444363_2753</name>
</gene>